<dbReference type="EMBL" id="MU275998">
    <property type="protein sequence ID" value="KAI0043996.1"/>
    <property type="molecule type" value="Genomic_DNA"/>
</dbReference>
<evidence type="ECO:0000313" key="2">
    <source>
        <dbReference type="Proteomes" id="UP000814033"/>
    </source>
</evidence>
<dbReference type="Proteomes" id="UP000814033">
    <property type="component" value="Unassembled WGS sequence"/>
</dbReference>
<accession>A0ACB8RK24</accession>
<evidence type="ECO:0000313" key="1">
    <source>
        <dbReference type="EMBL" id="KAI0043996.1"/>
    </source>
</evidence>
<organism evidence="1 2">
    <name type="scientific">Auriscalpium vulgare</name>
    <dbReference type="NCBI Taxonomy" id="40419"/>
    <lineage>
        <taxon>Eukaryota</taxon>
        <taxon>Fungi</taxon>
        <taxon>Dikarya</taxon>
        <taxon>Basidiomycota</taxon>
        <taxon>Agaricomycotina</taxon>
        <taxon>Agaricomycetes</taxon>
        <taxon>Russulales</taxon>
        <taxon>Auriscalpiaceae</taxon>
        <taxon>Auriscalpium</taxon>
    </lineage>
</organism>
<name>A0ACB8RK24_9AGAM</name>
<reference evidence="1" key="1">
    <citation type="submission" date="2021-02" db="EMBL/GenBank/DDBJ databases">
        <authorList>
            <consortium name="DOE Joint Genome Institute"/>
            <person name="Ahrendt S."/>
            <person name="Looney B.P."/>
            <person name="Miyauchi S."/>
            <person name="Morin E."/>
            <person name="Drula E."/>
            <person name="Courty P.E."/>
            <person name="Chicoki N."/>
            <person name="Fauchery L."/>
            <person name="Kohler A."/>
            <person name="Kuo A."/>
            <person name="Labutti K."/>
            <person name="Pangilinan J."/>
            <person name="Lipzen A."/>
            <person name="Riley R."/>
            <person name="Andreopoulos W."/>
            <person name="He G."/>
            <person name="Johnson J."/>
            <person name="Barry K.W."/>
            <person name="Grigoriev I.V."/>
            <person name="Nagy L."/>
            <person name="Hibbett D."/>
            <person name="Henrissat B."/>
            <person name="Matheny P.B."/>
            <person name="Labbe J."/>
            <person name="Martin F."/>
        </authorList>
    </citation>
    <scope>NUCLEOTIDE SEQUENCE</scope>
    <source>
        <strain evidence="1">FP105234-sp</strain>
    </source>
</reference>
<gene>
    <name evidence="1" type="ORF">FA95DRAFT_329697</name>
</gene>
<proteinExistence type="predicted"/>
<protein>
    <submittedName>
        <fullName evidence="1">Uncharacterized protein</fullName>
    </submittedName>
</protein>
<sequence>MALYCLLVVALVVAHGRWHWLAGTCPAGAGWAPLISPTTFSASTSTTSGALSRYQHLQRAAIPWVLGTTADRDGARCIDASPAGRGLDYNLSISRHCASRASFFLASLRVFQEAETVTQFSQATALVLRATSIQ</sequence>
<reference evidence="1" key="2">
    <citation type="journal article" date="2022" name="New Phytol.">
        <title>Evolutionary transition to the ectomycorrhizal habit in the genomes of a hyperdiverse lineage of mushroom-forming fungi.</title>
        <authorList>
            <person name="Looney B."/>
            <person name="Miyauchi S."/>
            <person name="Morin E."/>
            <person name="Drula E."/>
            <person name="Courty P.E."/>
            <person name="Kohler A."/>
            <person name="Kuo A."/>
            <person name="LaButti K."/>
            <person name="Pangilinan J."/>
            <person name="Lipzen A."/>
            <person name="Riley R."/>
            <person name="Andreopoulos W."/>
            <person name="He G."/>
            <person name="Johnson J."/>
            <person name="Nolan M."/>
            <person name="Tritt A."/>
            <person name="Barry K.W."/>
            <person name="Grigoriev I.V."/>
            <person name="Nagy L.G."/>
            <person name="Hibbett D."/>
            <person name="Henrissat B."/>
            <person name="Matheny P.B."/>
            <person name="Labbe J."/>
            <person name="Martin F.M."/>
        </authorList>
    </citation>
    <scope>NUCLEOTIDE SEQUENCE</scope>
    <source>
        <strain evidence="1">FP105234-sp</strain>
    </source>
</reference>
<keyword evidence="2" id="KW-1185">Reference proteome</keyword>
<comment type="caution">
    <text evidence="1">The sequence shown here is derived from an EMBL/GenBank/DDBJ whole genome shotgun (WGS) entry which is preliminary data.</text>
</comment>